<sequence length="265" mass="29088">MGVPVTSTAGIVAGTVASAVLFLWPLVTWLEVRKLEKPKYSTLKALGTKKRAFYDQAPAVEIRKYDPQLVAEVSLDEEEMRAALSSGFRQVAGFIFGKNKPAAGNGASETVAMTSPVVLEEREDNKRIHKGGGEKIAMTSPVATDMREEGGRYTVAFIMPTKYTKATLPKPENANVQIKEVPAQTLAAISWRGGPRPTDDLVATKRKELEAVLQEAGVHVNPSAKTKLYQYYPPFAPRWVRLQDVLLPVDYKEAPIVTPADKKVH</sequence>
<dbReference type="EMBL" id="JALJOU010000001">
    <property type="protein sequence ID" value="KAK9846423.1"/>
    <property type="molecule type" value="Genomic_DNA"/>
</dbReference>
<comment type="similarity">
    <text evidence="1">Belongs to the HEBP family.</text>
</comment>
<dbReference type="Pfam" id="PF04832">
    <property type="entry name" value="SOUL"/>
    <property type="match status" value="2"/>
</dbReference>
<evidence type="ECO:0000256" key="1">
    <source>
        <dbReference type="ARBA" id="ARBA00009817"/>
    </source>
</evidence>
<protein>
    <recommendedName>
        <fullName evidence="5">SOUL heme-binding protein</fullName>
    </recommendedName>
</protein>
<keyword evidence="2" id="KW-0472">Membrane</keyword>
<reference evidence="3 4" key="1">
    <citation type="journal article" date="2024" name="Nat. Commun.">
        <title>Phylogenomics reveals the evolutionary origins of lichenization in chlorophyte algae.</title>
        <authorList>
            <person name="Puginier C."/>
            <person name="Libourel C."/>
            <person name="Otte J."/>
            <person name="Skaloud P."/>
            <person name="Haon M."/>
            <person name="Grisel S."/>
            <person name="Petersen M."/>
            <person name="Berrin J.G."/>
            <person name="Delaux P.M."/>
            <person name="Dal Grande F."/>
            <person name="Keller J."/>
        </authorList>
    </citation>
    <scope>NUCLEOTIDE SEQUENCE [LARGE SCALE GENOMIC DNA]</scope>
    <source>
        <strain evidence="3 4">SAG 245.80</strain>
    </source>
</reference>
<dbReference type="InterPro" id="IPR006917">
    <property type="entry name" value="SOUL_heme-bd"/>
</dbReference>
<organism evidence="3 4">
    <name type="scientific">Elliptochloris bilobata</name>
    <dbReference type="NCBI Taxonomy" id="381761"/>
    <lineage>
        <taxon>Eukaryota</taxon>
        <taxon>Viridiplantae</taxon>
        <taxon>Chlorophyta</taxon>
        <taxon>core chlorophytes</taxon>
        <taxon>Trebouxiophyceae</taxon>
        <taxon>Trebouxiophyceae incertae sedis</taxon>
        <taxon>Elliptochloris clade</taxon>
        <taxon>Elliptochloris</taxon>
    </lineage>
</organism>
<gene>
    <name evidence="3" type="ORF">WJX81_003525</name>
</gene>
<feature type="transmembrane region" description="Helical" evidence="2">
    <location>
        <begin position="6"/>
        <end position="30"/>
    </location>
</feature>
<keyword evidence="4" id="KW-1185">Reference proteome</keyword>
<dbReference type="PANTHER" id="PTHR11220">
    <property type="entry name" value="HEME-BINDING PROTEIN-RELATED"/>
    <property type="match status" value="1"/>
</dbReference>
<accession>A0AAW1SLH1</accession>
<dbReference type="InterPro" id="IPR011256">
    <property type="entry name" value="Reg_factor_effector_dom_sf"/>
</dbReference>
<dbReference type="Gene3D" id="3.20.80.10">
    <property type="entry name" value="Regulatory factor, effector binding domain"/>
    <property type="match status" value="2"/>
</dbReference>
<proteinExistence type="inferred from homology"/>
<evidence type="ECO:0000313" key="4">
    <source>
        <dbReference type="Proteomes" id="UP001445335"/>
    </source>
</evidence>
<dbReference type="Proteomes" id="UP001445335">
    <property type="component" value="Unassembled WGS sequence"/>
</dbReference>
<dbReference type="SUPFAM" id="SSF55136">
    <property type="entry name" value="Probable bacterial effector-binding domain"/>
    <property type="match status" value="2"/>
</dbReference>
<comment type="caution">
    <text evidence="3">The sequence shown here is derived from an EMBL/GenBank/DDBJ whole genome shotgun (WGS) entry which is preliminary data.</text>
</comment>
<keyword evidence="2" id="KW-1133">Transmembrane helix</keyword>
<keyword evidence="2" id="KW-0812">Transmembrane</keyword>
<dbReference type="AlphaFoldDB" id="A0AAW1SLH1"/>
<evidence type="ECO:0000313" key="3">
    <source>
        <dbReference type="EMBL" id="KAK9846423.1"/>
    </source>
</evidence>
<dbReference type="PANTHER" id="PTHR11220:SF58">
    <property type="entry name" value="SOUL HEME-BINDING FAMILY PROTEIN"/>
    <property type="match status" value="1"/>
</dbReference>
<evidence type="ECO:0008006" key="5">
    <source>
        <dbReference type="Google" id="ProtNLM"/>
    </source>
</evidence>
<name>A0AAW1SLH1_9CHLO</name>
<evidence type="ECO:0000256" key="2">
    <source>
        <dbReference type="SAM" id="Phobius"/>
    </source>
</evidence>